<dbReference type="InterPro" id="IPR011009">
    <property type="entry name" value="Kinase-like_dom_sf"/>
</dbReference>
<dbReference type="GeneID" id="17282781"/>
<dbReference type="Proteomes" id="UP000013827">
    <property type="component" value="Unassembled WGS sequence"/>
</dbReference>
<feature type="compositionally biased region" description="Polar residues" evidence="1">
    <location>
        <begin position="12"/>
        <end position="24"/>
    </location>
</feature>
<feature type="region of interest" description="Disordered" evidence="1">
    <location>
        <begin position="1"/>
        <end position="24"/>
    </location>
</feature>
<dbReference type="EnsemblProtists" id="EOD37511">
    <property type="protein sequence ID" value="EOD37511"/>
    <property type="gene ID" value="EMIHUDRAFT_440358"/>
</dbReference>
<dbReference type="AlphaFoldDB" id="A0A0D3KP26"/>
<evidence type="ECO:0000259" key="2">
    <source>
        <dbReference type="SMART" id="SM00587"/>
    </source>
</evidence>
<evidence type="ECO:0000313" key="3">
    <source>
        <dbReference type="EnsemblProtists" id="EOD37511"/>
    </source>
</evidence>
<sequence>MATEAELETVDTEGQSAPAVTSQKSVTVSDPAVVALSEVKLSSQKTTNKSYKSDCSNITRPEGYLPVGQRPSVPLVQSTIGITSEWLTEVYTMRGFLKEGGKVTSCNVKPLGEGEGVMGLLAICTVELENAEAHAPLQFVAKFSPCKTSMPGFMLRSIFGAEAHWYNDMEELDQGLGRPAAFFIGAKLFHKRFWKRKPVFCMLVEMMPKPLYSRTSGCDNLQHLRLVMTSLASFHARWWKASKKEEPLTWVSAPGTDHMGLFKNALIFSVNKGFPALQRCWGDTYKPVLAMKPVIMQKLKWFVREVYKPPLTLCHGDVHLDNIFFDESFPTGMKMIDFGNICIAQAGFDVAYFLAQNIEPELRRTCEAELMLLYHERLVRDGVEGYSLDDCWRSYRLNLFRVLINVMFVSYDQFAADAKRKRGMFAETPTKEDEKLRATYDATNRRMAAALVDAKFDELLSSEGKTMHNPCRFLPGVGNFCA</sequence>
<evidence type="ECO:0000256" key="1">
    <source>
        <dbReference type="SAM" id="MobiDB-lite"/>
    </source>
</evidence>
<feature type="compositionally biased region" description="Acidic residues" evidence="1">
    <location>
        <begin position="1"/>
        <end position="11"/>
    </location>
</feature>
<feature type="domain" description="CHK kinase-like" evidence="2">
    <location>
        <begin position="201"/>
        <end position="384"/>
    </location>
</feature>
<dbReference type="SMART" id="SM00587">
    <property type="entry name" value="CHK"/>
    <property type="match status" value="1"/>
</dbReference>
<protein>
    <recommendedName>
        <fullName evidence="2">CHK kinase-like domain-containing protein</fullName>
    </recommendedName>
</protein>
<dbReference type="PaxDb" id="2903-EOD37511"/>
<dbReference type="PANTHER" id="PTHR11012">
    <property type="entry name" value="PROTEIN KINASE-LIKE DOMAIN-CONTAINING"/>
    <property type="match status" value="1"/>
</dbReference>
<dbReference type="PANTHER" id="PTHR11012:SF30">
    <property type="entry name" value="PROTEIN KINASE-LIKE DOMAIN-CONTAINING"/>
    <property type="match status" value="1"/>
</dbReference>
<dbReference type="Pfam" id="PF02958">
    <property type="entry name" value="EcKL"/>
    <property type="match status" value="1"/>
</dbReference>
<dbReference type="SUPFAM" id="SSF56112">
    <property type="entry name" value="Protein kinase-like (PK-like)"/>
    <property type="match status" value="1"/>
</dbReference>
<accession>A0A0D3KP26</accession>
<reference evidence="4" key="1">
    <citation type="journal article" date="2013" name="Nature">
        <title>Pan genome of the phytoplankton Emiliania underpins its global distribution.</title>
        <authorList>
            <person name="Read B.A."/>
            <person name="Kegel J."/>
            <person name="Klute M.J."/>
            <person name="Kuo A."/>
            <person name="Lefebvre S.C."/>
            <person name="Maumus F."/>
            <person name="Mayer C."/>
            <person name="Miller J."/>
            <person name="Monier A."/>
            <person name="Salamov A."/>
            <person name="Young J."/>
            <person name="Aguilar M."/>
            <person name="Claverie J.M."/>
            <person name="Frickenhaus S."/>
            <person name="Gonzalez K."/>
            <person name="Herman E.K."/>
            <person name="Lin Y.C."/>
            <person name="Napier J."/>
            <person name="Ogata H."/>
            <person name="Sarno A.F."/>
            <person name="Shmutz J."/>
            <person name="Schroeder D."/>
            <person name="de Vargas C."/>
            <person name="Verret F."/>
            <person name="von Dassow P."/>
            <person name="Valentin K."/>
            <person name="Van de Peer Y."/>
            <person name="Wheeler G."/>
            <person name="Dacks J.B."/>
            <person name="Delwiche C.F."/>
            <person name="Dyhrman S.T."/>
            <person name="Glockner G."/>
            <person name="John U."/>
            <person name="Richards T."/>
            <person name="Worden A.Z."/>
            <person name="Zhang X."/>
            <person name="Grigoriev I.V."/>
            <person name="Allen A.E."/>
            <person name="Bidle K."/>
            <person name="Borodovsky M."/>
            <person name="Bowler C."/>
            <person name="Brownlee C."/>
            <person name="Cock J.M."/>
            <person name="Elias M."/>
            <person name="Gladyshev V.N."/>
            <person name="Groth M."/>
            <person name="Guda C."/>
            <person name="Hadaegh A."/>
            <person name="Iglesias-Rodriguez M.D."/>
            <person name="Jenkins J."/>
            <person name="Jones B.M."/>
            <person name="Lawson T."/>
            <person name="Leese F."/>
            <person name="Lindquist E."/>
            <person name="Lobanov A."/>
            <person name="Lomsadze A."/>
            <person name="Malik S.B."/>
            <person name="Marsh M.E."/>
            <person name="Mackinder L."/>
            <person name="Mock T."/>
            <person name="Mueller-Roeber B."/>
            <person name="Pagarete A."/>
            <person name="Parker M."/>
            <person name="Probert I."/>
            <person name="Quesneville H."/>
            <person name="Raines C."/>
            <person name="Rensing S.A."/>
            <person name="Riano-Pachon D.M."/>
            <person name="Richier S."/>
            <person name="Rokitta S."/>
            <person name="Shiraiwa Y."/>
            <person name="Soanes D.M."/>
            <person name="van der Giezen M."/>
            <person name="Wahlund T.M."/>
            <person name="Williams B."/>
            <person name="Wilson W."/>
            <person name="Wolfe G."/>
            <person name="Wurch L.L."/>
        </authorList>
    </citation>
    <scope>NUCLEOTIDE SEQUENCE</scope>
</reference>
<organism evidence="3 4">
    <name type="scientific">Emiliania huxleyi (strain CCMP1516)</name>
    <dbReference type="NCBI Taxonomy" id="280463"/>
    <lineage>
        <taxon>Eukaryota</taxon>
        <taxon>Haptista</taxon>
        <taxon>Haptophyta</taxon>
        <taxon>Prymnesiophyceae</taxon>
        <taxon>Isochrysidales</taxon>
        <taxon>Noelaerhabdaceae</taxon>
        <taxon>Emiliania</taxon>
    </lineage>
</organism>
<dbReference type="KEGG" id="ehx:EMIHUDRAFT_440358"/>
<dbReference type="Gene3D" id="3.90.1200.10">
    <property type="match status" value="1"/>
</dbReference>
<dbReference type="InterPro" id="IPR015897">
    <property type="entry name" value="CHK_kinase-like"/>
</dbReference>
<name>A0A0D3KP26_EMIH1</name>
<dbReference type="InterPro" id="IPR004119">
    <property type="entry name" value="EcKL"/>
</dbReference>
<proteinExistence type="predicted"/>
<dbReference type="HOGENOM" id="CLU_566770_0_0_1"/>
<reference evidence="3" key="2">
    <citation type="submission" date="2024-10" db="UniProtKB">
        <authorList>
            <consortium name="EnsemblProtists"/>
        </authorList>
    </citation>
    <scope>IDENTIFICATION</scope>
</reference>
<evidence type="ECO:0000313" key="4">
    <source>
        <dbReference type="Proteomes" id="UP000013827"/>
    </source>
</evidence>
<dbReference type="RefSeq" id="XP_005789940.1">
    <property type="nucleotide sequence ID" value="XM_005789883.1"/>
</dbReference>
<keyword evidence="4" id="KW-1185">Reference proteome</keyword>